<feature type="domain" description="MaoC-like" evidence="1">
    <location>
        <begin position="6"/>
        <end position="95"/>
    </location>
</feature>
<dbReference type="PANTHER" id="PTHR43437">
    <property type="entry name" value="HYDROXYACYL-THIOESTER DEHYDRATASE TYPE 2, MITOCHONDRIAL-RELATED"/>
    <property type="match status" value="1"/>
</dbReference>
<dbReference type="GO" id="GO:0005835">
    <property type="term" value="C:fatty acid synthase complex"/>
    <property type="evidence" value="ECO:0007669"/>
    <property type="project" value="InterPro"/>
</dbReference>
<dbReference type="RefSeq" id="WP_144258061.1">
    <property type="nucleotide sequence ID" value="NZ_CP041636.1"/>
</dbReference>
<dbReference type="OrthoDB" id="9800237at2"/>
<dbReference type="InterPro" id="IPR050965">
    <property type="entry name" value="UPF0336/Enoyl-CoA_hydratase"/>
</dbReference>
<sequence>MISIVRSLSQADFNAFAAVSGDNNPIHVDPDFSARTRFGRTVSHGMLLYTVLWGLVQKYYPGARQVNQTLMFPNPTYADDPHRFTLNEIAATDGRIVLSTQVMRVADGSLVLDGQSEIALS</sequence>
<dbReference type="Pfam" id="PF01575">
    <property type="entry name" value="MaoC_dehydratas"/>
    <property type="match status" value="1"/>
</dbReference>
<accession>A0A516H5S1</accession>
<dbReference type="GO" id="GO:0006633">
    <property type="term" value="P:fatty acid biosynthetic process"/>
    <property type="evidence" value="ECO:0007669"/>
    <property type="project" value="InterPro"/>
</dbReference>
<proteinExistence type="predicted"/>
<dbReference type="Proteomes" id="UP000317496">
    <property type="component" value="Chromosome"/>
</dbReference>
<evidence type="ECO:0000313" key="2">
    <source>
        <dbReference type="EMBL" id="QDO99065.1"/>
    </source>
</evidence>
<dbReference type="GO" id="GO:0004312">
    <property type="term" value="F:fatty acid synthase activity"/>
    <property type="evidence" value="ECO:0007669"/>
    <property type="project" value="InterPro"/>
</dbReference>
<dbReference type="EMBL" id="CP041636">
    <property type="protein sequence ID" value="QDO99065.1"/>
    <property type="molecule type" value="Genomic_DNA"/>
</dbReference>
<reference evidence="2 3" key="1">
    <citation type="submission" date="2019-07" db="EMBL/GenBank/DDBJ databases">
        <title>Genome sequencing for Ferrovibrio sp. K5.</title>
        <authorList>
            <person name="Park S.-J."/>
        </authorList>
    </citation>
    <scope>NUCLEOTIDE SEQUENCE [LARGE SCALE GENOMIC DNA]</scope>
    <source>
        <strain evidence="2 3">K5</strain>
    </source>
</reference>
<dbReference type="InterPro" id="IPR003965">
    <property type="entry name" value="Fatty_acid_synthase"/>
</dbReference>
<dbReference type="PRINTS" id="PR01483">
    <property type="entry name" value="FASYNTHASE"/>
</dbReference>
<dbReference type="AlphaFoldDB" id="A0A516H5S1"/>
<dbReference type="PANTHER" id="PTHR43437:SF3">
    <property type="entry name" value="HYDROXYACYL-THIOESTER DEHYDRATASE TYPE 2, MITOCHONDRIAL"/>
    <property type="match status" value="1"/>
</dbReference>
<dbReference type="KEGG" id="fer:FNB15_18110"/>
<keyword evidence="3" id="KW-1185">Reference proteome</keyword>
<dbReference type="GO" id="GO:0019171">
    <property type="term" value="F:(3R)-hydroxyacyl-[acyl-carrier-protein] dehydratase activity"/>
    <property type="evidence" value="ECO:0007669"/>
    <property type="project" value="TreeGrafter"/>
</dbReference>
<dbReference type="InterPro" id="IPR029069">
    <property type="entry name" value="HotDog_dom_sf"/>
</dbReference>
<evidence type="ECO:0000259" key="1">
    <source>
        <dbReference type="Pfam" id="PF01575"/>
    </source>
</evidence>
<gene>
    <name evidence="2" type="ORF">FNB15_18110</name>
</gene>
<dbReference type="SUPFAM" id="SSF54637">
    <property type="entry name" value="Thioesterase/thiol ester dehydrase-isomerase"/>
    <property type="match status" value="1"/>
</dbReference>
<organism evidence="2 3">
    <name type="scientific">Ferrovibrio terrae</name>
    <dbReference type="NCBI Taxonomy" id="2594003"/>
    <lineage>
        <taxon>Bacteria</taxon>
        <taxon>Pseudomonadati</taxon>
        <taxon>Pseudomonadota</taxon>
        <taxon>Alphaproteobacteria</taxon>
        <taxon>Rhodospirillales</taxon>
        <taxon>Rhodospirillaceae</taxon>
        <taxon>Ferrovibrio</taxon>
    </lineage>
</organism>
<dbReference type="Gene3D" id="3.10.129.10">
    <property type="entry name" value="Hotdog Thioesterase"/>
    <property type="match status" value="1"/>
</dbReference>
<evidence type="ECO:0000313" key="3">
    <source>
        <dbReference type="Proteomes" id="UP000317496"/>
    </source>
</evidence>
<dbReference type="InterPro" id="IPR002539">
    <property type="entry name" value="MaoC-like_dom"/>
</dbReference>
<protein>
    <submittedName>
        <fullName evidence="2">Hydratase</fullName>
    </submittedName>
</protein>
<name>A0A516H5S1_9PROT</name>